<dbReference type="InterPro" id="IPR023374">
    <property type="entry name" value="AttH-like_dom_sf"/>
</dbReference>
<dbReference type="PANTHER" id="PTHR38591">
    <property type="entry name" value="HYDROLASE"/>
    <property type="match status" value="1"/>
</dbReference>
<organism evidence="2 3">
    <name type="scientific">Desulfotignum phosphitoxidans DSM 13687</name>
    <dbReference type="NCBI Taxonomy" id="1286635"/>
    <lineage>
        <taxon>Bacteria</taxon>
        <taxon>Pseudomonadati</taxon>
        <taxon>Thermodesulfobacteriota</taxon>
        <taxon>Desulfobacteria</taxon>
        <taxon>Desulfobacterales</taxon>
        <taxon>Desulfobacteraceae</taxon>
        <taxon>Desulfotignum</taxon>
    </lineage>
</organism>
<protein>
    <submittedName>
        <fullName evidence="2">Putative ABC-type transport system, hydrolase component</fullName>
    </submittedName>
</protein>
<name>S0FTY3_9BACT</name>
<dbReference type="PATRIC" id="fig|1286635.3.peg.3192"/>
<feature type="domain" description="AttH" evidence="1">
    <location>
        <begin position="73"/>
        <end position="244"/>
    </location>
</feature>
<dbReference type="SUPFAM" id="SSF159245">
    <property type="entry name" value="AttH-like"/>
    <property type="match status" value="1"/>
</dbReference>
<dbReference type="GO" id="GO:0016787">
    <property type="term" value="F:hydrolase activity"/>
    <property type="evidence" value="ECO:0007669"/>
    <property type="project" value="UniProtKB-KW"/>
</dbReference>
<keyword evidence="3" id="KW-1185">Reference proteome</keyword>
<keyword evidence="2" id="KW-0378">Hydrolase</keyword>
<proteinExistence type="predicted"/>
<dbReference type="EMBL" id="APJX01000007">
    <property type="protein sequence ID" value="EMS78553.1"/>
    <property type="molecule type" value="Genomic_DNA"/>
</dbReference>
<comment type="caution">
    <text evidence="2">The sequence shown here is derived from an EMBL/GenBank/DDBJ whole genome shotgun (WGS) entry which is preliminary data.</text>
</comment>
<dbReference type="InterPro" id="IPR010791">
    <property type="entry name" value="AttH_dom"/>
</dbReference>
<dbReference type="Pfam" id="PF07143">
    <property type="entry name" value="CrtC"/>
    <property type="match status" value="1"/>
</dbReference>
<dbReference type="Gene3D" id="2.40.370.10">
    <property type="entry name" value="AttH-like domain"/>
    <property type="match status" value="2"/>
</dbReference>
<accession>S0FTY3</accession>
<evidence type="ECO:0000259" key="1">
    <source>
        <dbReference type="Pfam" id="PF07143"/>
    </source>
</evidence>
<dbReference type="AlphaFoldDB" id="S0FTY3"/>
<gene>
    <name evidence="2" type="ORF">Dpo_7c00230</name>
</gene>
<dbReference type="Pfam" id="PF17186">
    <property type="entry name" value="Lipocalin_9"/>
    <property type="match status" value="1"/>
</dbReference>
<reference evidence="2 3" key="1">
    <citation type="journal article" date="2013" name="Genome Announc.">
        <title>Draft Genome Sequence of Desulfotignum phosphitoxidans DSM 13687 Strain FiPS-3.</title>
        <authorList>
            <person name="Poehlein A."/>
            <person name="Daniel R."/>
            <person name="Simeonova D.D."/>
        </authorList>
    </citation>
    <scope>NUCLEOTIDE SEQUENCE [LARGE SCALE GENOMIC DNA]</scope>
    <source>
        <strain evidence="2 3">DSM 13687</strain>
    </source>
</reference>
<dbReference type="PANTHER" id="PTHR38591:SF1">
    <property type="entry name" value="BLL1000 PROTEIN"/>
    <property type="match status" value="1"/>
</dbReference>
<dbReference type="Proteomes" id="UP000014216">
    <property type="component" value="Unassembled WGS sequence"/>
</dbReference>
<sequence>MKHLSVIAIHMLVPVLLLMQALCFWGCTPEDSERIDIAQALSETRGTDCFDRVMAPRPLTFPEDAGPHDTFRTEWWYYTGNLTTDTGRHFGYQLTFFRQALSCDPVTGTSQWRTRQLYLAHLALTDSQNRRFYSTSRMNRESLGIAGSRSDPFTVWLDDWQVTDTGTGLAMEAAANDISLSFTLVQAKPPIFQGDGGFSPKGPGKGNASYYYSLPRLLTQGTIRMGNERFKVRGHSWFDHEWSTTVLGENIQGWDWFSAHLEDGRDLMVCRIRKADGTENGYSFGSISLADGTCVILSESDFTLTPTGHWKSPDTGTRYPVRWRIQIPDHDLDLHVTPVIDHQEHTHAFAYWEGAMRFTGNNVQGMGYLEMTGY</sequence>
<evidence type="ECO:0000313" key="2">
    <source>
        <dbReference type="EMBL" id="EMS78553.1"/>
    </source>
</evidence>
<dbReference type="RefSeq" id="WP_006966978.1">
    <property type="nucleotide sequence ID" value="NZ_APJX01000007.1"/>
</dbReference>
<evidence type="ECO:0000313" key="3">
    <source>
        <dbReference type="Proteomes" id="UP000014216"/>
    </source>
</evidence>